<dbReference type="KEGG" id="ccro:CMC5_050390"/>
<feature type="domain" description="Transglutaminase-like" evidence="3">
    <location>
        <begin position="66"/>
        <end position="137"/>
    </location>
</feature>
<keyword evidence="2" id="KW-0732">Signal</keyword>
<proteinExistence type="predicted"/>
<dbReference type="AlphaFoldDB" id="A0A0K1EJM1"/>
<dbReference type="Proteomes" id="UP000067626">
    <property type="component" value="Chromosome"/>
</dbReference>
<name>A0A0K1EJM1_CHOCO</name>
<dbReference type="Gene3D" id="1.25.40.10">
    <property type="entry name" value="Tetratricopeptide repeat domain"/>
    <property type="match status" value="1"/>
</dbReference>
<dbReference type="EMBL" id="CP012159">
    <property type="protein sequence ID" value="AKT40882.1"/>
    <property type="molecule type" value="Genomic_DNA"/>
</dbReference>
<organism evidence="4 5">
    <name type="scientific">Chondromyces crocatus</name>
    <dbReference type="NCBI Taxonomy" id="52"/>
    <lineage>
        <taxon>Bacteria</taxon>
        <taxon>Pseudomonadati</taxon>
        <taxon>Myxococcota</taxon>
        <taxon>Polyangia</taxon>
        <taxon>Polyangiales</taxon>
        <taxon>Polyangiaceae</taxon>
        <taxon>Chondromyces</taxon>
    </lineage>
</organism>
<dbReference type="STRING" id="52.CMC5_050390"/>
<dbReference type="Pfam" id="PF01841">
    <property type="entry name" value="Transglut_core"/>
    <property type="match status" value="1"/>
</dbReference>
<dbReference type="InterPro" id="IPR011990">
    <property type="entry name" value="TPR-like_helical_dom_sf"/>
</dbReference>
<feature type="chain" id="PRO_5005459570" description="Transglutaminase-like domain-containing protein" evidence="2">
    <location>
        <begin position="26"/>
        <end position="394"/>
    </location>
</feature>
<dbReference type="SUPFAM" id="SSF48452">
    <property type="entry name" value="TPR-like"/>
    <property type="match status" value="1"/>
</dbReference>
<evidence type="ECO:0000259" key="3">
    <source>
        <dbReference type="Pfam" id="PF01841"/>
    </source>
</evidence>
<dbReference type="InterPro" id="IPR002931">
    <property type="entry name" value="Transglutaminase-like"/>
</dbReference>
<feature type="compositionally biased region" description="Basic and acidic residues" evidence="1">
    <location>
        <begin position="380"/>
        <end position="394"/>
    </location>
</feature>
<dbReference type="InterPro" id="IPR038765">
    <property type="entry name" value="Papain-like_cys_pep_sf"/>
</dbReference>
<dbReference type="SUPFAM" id="SSF54001">
    <property type="entry name" value="Cysteine proteinases"/>
    <property type="match status" value="1"/>
</dbReference>
<accession>A0A0K1EJM1</accession>
<sequence length="394" mass="44131">MPNPGRRGCALVFAAALAALQCACAQQLSPRVHEVPRLLAEARAEGLPADDPLALSDDIKASVAKHVRASGSARERIRLLEDYLESRVRFEYASNRTLTATEAWRAGRGDCMAFTNLFVALARHVGLNAYFVHVREVQDYYERSGRFFVSSHVAVGFGSGPDARVIDFSRELSAWRDMSDWRLAAYKTIRDVEAVALYYSNTAVDRMLAGASDDAERLFRFWLGRAPTVAELHNNLGVLLNRQRRFDESLSLLEGALRDFPTFKPLYTNAIVAARGGGQLARAQELVRRGEALEQDDPFFRVVHGLTLYQMEDYRGAVRELERARSDRPESVAILAWLTRAHYRAGQSSRGAETFAAVQRLAPRSPIVQQLVSEFPHLARRGDGNPEPRESERK</sequence>
<reference evidence="4 5" key="1">
    <citation type="submission" date="2015-07" db="EMBL/GenBank/DDBJ databases">
        <title>Genome analysis of myxobacterium Chondromyces crocatus Cm c5 reveals a high potential for natural compound synthesis and the genetic basis for the loss of fruiting body formation.</title>
        <authorList>
            <person name="Zaburannyi N."/>
            <person name="Bunk B."/>
            <person name="Maier J."/>
            <person name="Overmann J."/>
            <person name="Mueller R."/>
        </authorList>
    </citation>
    <scope>NUCLEOTIDE SEQUENCE [LARGE SCALE GENOMIC DNA]</scope>
    <source>
        <strain evidence="4 5">Cm c5</strain>
    </source>
</reference>
<keyword evidence="5" id="KW-1185">Reference proteome</keyword>
<dbReference type="Gene3D" id="3.10.620.30">
    <property type="match status" value="1"/>
</dbReference>
<gene>
    <name evidence="4" type="ORF">CMC5_050390</name>
</gene>
<protein>
    <recommendedName>
        <fullName evidence="3">Transglutaminase-like domain-containing protein</fullName>
    </recommendedName>
</protein>
<evidence type="ECO:0000256" key="2">
    <source>
        <dbReference type="SAM" id="SignalP"/>
    </source>
</evidence>
<feature type="region of interest" description="Disordered" evidence="1">
    <location>
        <begin position="375"/>
        <end position="394"/>
    </location>
</feature>
<feature type="signal peptide" evidence="2">
    <location>
        <begin position="1"/>
        <end position="25"/>
    </location>
</feature>
<dbReference type="RefSeq" id="WP_050432754.1">
    <property type="nucleotide sequence ID" value="NZ_CP012159.1"/>
</dbReference>
<dbReference type="Pfam" id="PF14559">
    <property type="entry name" value="TPR_19"/>
    <property type="match status" value="1"/>
</dbReference>
<dbReference type="Pfam" id="PF13432">
    <property type="entry name" value="TPR_16"/>
    <property type="match status" value="1"/>
</dbReference>
<evidence type="ECO:0000313" key="5">
    <source>
        <dbReference type="Proteomes" id="UP000067626"/>
    </source>
</evidence>
<dbReference type="OrthoDB" id="6193797at2"/>
<evidence type="ECO:0000256" key="1">
    <source>
        <dbReference type="SAM" id="MobiDB-lite"/>
    </source>
</evidence>
<evidence type="ECO:0000313" key="4">
    <source>
        <dbReference type="EMBL" id="AKT40882.1"/>
    </source>
</evidence>